<evidence type="ECO:0000256" key="1">
    <source>
        <dbReference type="PROSITE-ProRule" id="PRU00042"/>
    </source>
</evidence>
<name>A0A7M7J8P9_VARDE</name>
<feature type="region of interest" description="Disordered" evidence="2">
    <location>
        <begin position="962"/>
        <end position="1046"/>
    </location>
</feature>
<sequence>MAMFYRAIRWEGGPGGSRTSEWWCDAFGPYEVLLDSSATAGNFSIAGPSHGQPLTHRGVGPFLMRPREKLKDGFKLVCSQSRRKADPCKATASLDSNGVFLLRRHFHNHGPELHLPQPASPHVHLPPPPSFEEAAATLAPPLGPMKKVLEEYDTTMMIFDESKQEMVETPITMENYMDIVKRVKMEEVGSKRVFRCPVPSCHHHFGFRPNLYAHMRLHMRGRRMASIQAPEKLCPLCRVDMVTHEALVRHIVDDHDTRLECTEHEFETYDAFKKWKIRTEQEDTSTFTMHMGMTHSKSNAVFSCCRTGRKLTQDEYSMHTSYRKRLGVECPAAMVVREVDGRVTVTYWRSHIGHTPNILDVRLTTEHKAWIKDLVEKGYRKRAIAAEAARNYFGQELSRSVIMDPETLKRILVVLNLSDSKGTIDVPIKHDPNNVDQIRLFLVQMIRDGLERLGSLETELQHLPKEHGVDDHKTVPMDNMRMLRHDPTGHIHMNRLSNEVDRKTVENKYQYTTVVYPRKSPHETCEQLCQECGVCAHRYGCTCIKFMYDDKMCKHIHTVAIREGCPGPDWVDPFLSENTIGLQEALRRLHRLNHRERLKNVLPIAEEIVSLLKVDRKVDLNQVEEHLRGALVLLRAGAPLQTTRDDDAMNVKMLKAFRARHIADRTWGKDDPEFTVLFNAGKPIKPRKEELLDEVQVKKEPILLPSQKGATLPPSIPPVVVGSSEVRSGNRLRGIKRYYPDLDQLVLAGSAQGATTANLPPRLPKLTNNSELPTKAARASNPMRLRPSTRSLKAASTTSRSSTDTSSSAAPLPSISTPVAATAEEGPTKAEGVDSNSNSEKSPPSKSMAPPPNTKVFKTIVRPMKIPLADGTFRLVYVKSDSSSPVRICAPPRLCRTTDGRPVIRPRFMTSTEGPKITKISAIKSAPRVVVFANGKPLKPIVPVTSVTSVGPAGFQQIESATGLKRQAASEEATNASEDSNNSMSKHNSVDNYNGQSDSDPPLEFYVPAGSDELIDASKQRSAEPITGGPLSTGSEKAADVETAEDDMQLKSPLQLVADIVKQEIDAEPF</sequence>
<dbReference type="PANTHER" id="PTHR33936:SF24">
    <property type="entry name" value="C2H2-TYPE DOMAIN-CONTAINING PROTEIN"/>
    <property type="match status" value="1"/>
</dbReference>
<protein>
    <recommendedName>
        <fullName evidence="7">C2H2-type domain-containing protein</fullName>
    </recommendedName>
</protein>
<dbReference type="PROSITE" id="PS00028">
    <property type="entry name" value="ZINC_FINGER_C2H2_1"/>
    <property type="match status" value="1"/>
</dbReference>
<evidence type="ECO:0000259" key="4">
    <source>
        <dbReference type="PROSITE" id="PS50966"/>
    </source>
</evidence>
<dbReference type="AlphaFoldDB" id="A0A7M7J8P9"/>
<dbReference type="Proteomes" id="UP000594260">
    <property type="component" value="Unplaced"/>
</dbReference>
<evidence type="ECO:0000313" key="6">
    <source>
        <dbReference type="Proteomes" id="UP000594260"/>
    </source>
</evidence>
<keyword evidence="6" id="KW-1185">Reference proteome</keyword>
<reference evidence="5" key="1">
    <citation type="submission" date="2021-01" db="UniProtKB">
        <authorList>
            <consortium name="EnsemblMetazoa"/>
        </authorList>
    </citation>
    <scope>IDENTIFICATION</scope>
</reference>
<dbReference type="SMART" id="SM00355">
    <property type="entry name" value="ZnF_C2H2"/>
    <property type="match status" value="2"/>
</dbReference>
<feature type="region of interest" description="Disordered" evidence="2">
    <location>
        <begin position="754"/>
        <end position="854"/>
    </location>
</feature>
<organism evidence="5 6">
    <name type="scientific">Varroa destructor</name>
    <name type="common">Honeybee mite</name>
    <dbReference type="NCBI Taxonomy" id="109461"/>
    <lineage>
        <taxon>Eukaryota</taxon>
        <taxon>Metazoa</taxon>
        <taxon>Ecdysozoa</taxon>
        <taxon>Arthropoda</taxon>
        <taxon>Chelicerata</taxon>
        <taxon>Arachnida</taxon>
        <taxon>Acari</taxon>
        <taxon>Parasitiformes</taxon>
        <taxon>Mesostigmata</taxon>
        <taxon>Gamasina</taxon>
        <taxon>Dermanyssoidea</taxon>
        <taxon>Varroidae</taxon>
        <taxon>Varroa</taxon>
    </lineage>
</organism>
<dbReference type="RefSeq" id="XP_022648339.1">
    <property type="nucleotide sequence ID" value="XM_022792604.1"/>
</dbReference>
<dbReference type="EnsemblMetazoa" id="XM_022792603">
    <property type="protein sequence ID" value="XP_022648338"/>
    <property type="gene ID" value="LOC111244966"/>
</dbReference>
<dbReference type="KEGG" id="vde:111244966"/>
<dbReference type="RefSeq" id="XP_022648337.1">
    <property type="nucleotide sequence ID" value="XM_022792602.1"/>
</dbReference>
<proteinExistence type="predicted"/>
<dbReference type="GeneID" id="111244966"/>
<dbReference type="RefSeq" id="XP_022648338.1">
    <property type="nucleotide sequence ID" value="XM_022792603.1"/>
</dbReference>
<dbReference type="EnsemblMetazoa" id="XM_022792602">
    <property type="protein sequence ID" value="XP_022648337"/>
    <property type="gene ID" value="LOC111244966"/>
</dbReference>
<feature type="domain" description="C2H2-type" evidence="3">
    <location>
        <begin position="194"/>
        <end position="223"/>
    </location>
</feature>
<dbReference type="InterPro" id="IPR013087">
    <property type="entry name" value="Znf_C2H2_type"/>
</dbReference>
<evidence type="ECO:0008006" key="7">
    <source>
        <dbReference type="Google" id="ProtNLM"/>
    </source>
</evidence>
<feature type="compositionally biased region" description="Polar residues" evidence="2">
    <location>
        <begin position="972"/>
        <end position="999"/>
    </location>
</feature>
<dbReference type="InterPro" id="IPR007527">
    <property type="entry name" value="Znf_SWIM"/>
</dbReference>
<dbReference type="InParanoid" id="A0A7M7J8P9"/>
<dbReference type="PROSITE" id="PS50157">
    <property type="entry name" value="ZINC_FINGER_C2H2_2"/>
    <property type="match status" value="1"/>
</dbReference>
<dbReference type="InterPro" id="IPR052797">
    <property type="entry name" value="RegFact_GeneExpr_CellDeath"/>
</dbReference>
<dbReference type="EnsemblMetazoa" id="XM_022792605">
    <property type="protein sequence ID" value="XP_022648340"/>
    <property type="gene ID" value="LOC111244966"/>
</dbReference>
<dbReference type="EnsemblMetazoa" id="XM_022792604">
    <property type="protein sequence ID" value="XP_022648339"/>
    <property type="gene ID" value="LOC111244966"/>
</dbReference>
<feature type="compositionally biased region" description="Low complexity" evidence="2">
    <location>
        <begin position="835"/>
        <end position="848"/>
    </location>
</feature>
<accession>A0A7M7J8P9</accession>
<evidence type="ECO:0000313" key="5">
    <source>
        <dbReference type="EnsemblMetazoa" id="XP_022648338"/>
    </source>
</evidence>
<evidence type="ECO:0000256" key="2">
    <source>
        <dbReference type="SAM" id="MobiDB-lite"/>
    </source>
</evidence>
<dbReference type="GO" id="GO:0008270">
    <property type="term" value="F:zinc ion binding"/>
    <property type="evidence" value="ECO:0007669"/>
    <property type="project" value="UniProtKB-KW"/>
</dbReference>
<keyword evidence="1" id="KW-0863">Zinc-finger</keyword>
<keyword evidence="1" id="KW-0479">Metal-binding</keyword>
<dbReference type="PANTHER" id="PTHR33936">
    <property type="entry name" value="PROTEIN CBG17840"/>
    <property type="match status" value="1"/>
</dbReference>
<keyword evidence="1" id="KW-0862">Zinc</keyword>
<dbReference type="OrthoDB" id="6436413at2759"/>
<dbReference type="PROSITE" id="PS50966">
    <property type="entry name" value="ZF_SWIM"/>
    <property type="match status" value="1"/>
</dbReference>
<dbReference type="RefSeq" id="XP_022648340.1">
    <property type="nucleotide sequence ID" value="XM_022792605.1"/>
</dbReference>
<feature type="domain" description="SWIM-type" evidence="4">
    <location>
        <begin position="511"/>
        <end position="564"/>
    </location>
</feature>
<evidence type="ECO:0000259" key="3">
    <source>
        <dbReference type="PROSITE" id="PS50157"/>
    </source>
</evidence>
<feature type="compositionally biased region" description="Low complexity" evidence="2">
    <location>
        <begin position="788"/>
        <end position="814"/>
    </location>
</feature>